<evidence type="ECO:0000313" key="2">
    <source>
        <dbReference type="EnsemblMetazoa" id="CJA18328.1"/>
    </source>
</evidence>
<organism evidence="2 3">
    <name type="scientific">Caenorhabditis japonica</name>
    <dbReference type="NCBI Taxonomy" id="281687"/>
    <lineage>
        <taxon>Eukaryota</taxon>
        <taxon>Metazoa</taxon>
        <taxon>Ecdysozoa</taxon>
        <taxon>Nematoda</taxon>
        <taxon>Chromadorea</taxon>
        <taxon>Rhabditida</taxon>
        <taxon>Rhabditina</taxon>
        <taxon>Rhabditomorpha</taxon>
        <taxon>Rhabditoidea</taxon>
        <taxon>Rhabditidae</taxon>
        <taxon>Peloderinae</taxon>
        <taxon>Caenorhabditis</taxon>
    </lineage>
</organism>
<protein>
    <submittedName>
        <fullName evidence="2">Uncharacterized protein</fullName>
    </submittedName>
</protein>
<accession>A0A8R1I1P9</accession>
<feature type="compositionally biased region" description="Basic residues" evidence="1">
    <location>
        <begin position="1"/>
        <end position="12"/>
    </location>
</feature>
<reference evidence="3" key="1">
    <citation type="submission" date="2010-08" db="EMBL/GenBank/DDBJ databases">
        <authorList>
            <consortium name="Caenorhabditis japonica Sequencing Consortium"/>
            <person name="Wilson R.K."/>
        </authorList>
    </citation>
    <scope>NUCLEOTIDE SEQUENCE [LARGE SCALE GENOMIC DNA]</scope>
    <source>
        <strain evidence="3">DF5081</strain>
    </source>
</reference>
<evidence type="ECO:0000313" key="3">
    <source>
        <dbReference type="Proteomes" id="UP000005237"/>
    </source>
</evidence>
<feature type="compositionally biased region" description="Low complexity" evidence="1">
    <location>
        <begin position="22"/>
        <end position="31"/>
    </location>
</feature>
<reference evidence="2" key="2">
    <citation type="submission" date="2022-06" db="UniProtKB">
        <authorList>
            <consortium name="EnsemblMetazoa"/>
        </authorList>
    </citation>
    <scope>IDENTIFICATION</scope>
    <source>
        <strain evidence="2">DF5081</strain>
    </source>
</reference>
<keyword evidence="3" id="KW-1185">Reference proteome</keyword>
<dbReference type="OMA" id="THDARDK"/>
<dbReference type="Proteomes" id="UP000005237">
    <property type="component" value="Unassembled WGS sequence"/>
</dbReference>
<proteinExistence type="predicted"/>
<name>A0A8R1I1P9_CAEJA</name>
<dbReference type="EnsemblMetazoa" id="CJA18328.1">
    <property type="protein sequence ID" value="CJA18328.1"/>
    <property type="gene ID" value="WBGene00137530"/>
</dbReference>
<evidence type="ECO:0000256" key="1">
    <source>
        <dbReference type="SAM" id="MobiDB-lite"/>
    </source>
</evidence>
<feature type="region of interest" description="Disordered" evidence="1">
    <location>
        <begin position="1"/>
        <end position="45"/>
    </location>
</feature>
<sequence>MGKFRNQKKNLVRNKVATSVGKAKQMKAAARAAKKDGEGDVQMTEDVPRVRGLAVSSLKKLATGELKNVPRVNEKKVVRKYELPVREGKKILDAPSGKRGTTAQFITKKKGKKMYKRMTQDARETFRKLQAEAAEGDGGDDVEMAE</sequence>
<dbReference type="AlphaFoldDB" id="A0A8R1I1P9"/>